<feature type="signal peptide" evidence="2">
    <location>
        <begin position="1"/>
        <end position="22"/>
    </location>
</feature>
<reference evidence="4 5" key="1">
    <citation type="submission" date="2017-06" db="EMBL/GenBank/DDBJ databases">
        <title>Biodegradation of gentamicin by bacterial consortia AMQD4 in synthetic medium and raw gentamicin sewage.</title>
        <authorList>
            <person name="Chang H."/>
            <person name="Feng Y."/>
            <person name="Li Z."/>
            <person name="Xue J."/>
            <person name="Cheng D."/>
        </authorList>
    </citation>
    <scope>NUCLEOTIDE SEQUENCE [LARGE SCALE GENOMIC DNA]</scope>
    <source>
        <strain evidence="4 5">BZC3</strain>
    </source>
</reference>
<evidence type="ECO:0000256" key="1">
    <source>
        <dbReference type="SAM" id="MobiDB-lite"/>
    </source>
</evidence>
<feature type="chain" id="PRO_5011989297" description="EF-hand domain-containing protein" evidence="2">
    <location>
        <begin position="23"/>
        <end position="145"/>
    </location>
</feature>
<dbReference type="PROSITE" id="PS00018">
    <property type="entry name" value="EF_HAND_1"/>
    <property type="match status" value="1"/>
</dbReference>
<keyword evidence="2" id="KW-0732">Signal</keyword>
<evidence type="ECO:0000256" key="2">
    <source>
        <dbReference type="SAM" id="SignalP"/>
    </source>
</evidence>
<evidence type="ECO:0000313" key="4">
    <source>
        <dbReference type="EMBL" id="ASD26209.1"/>
    </source>
</evidence>
<reference evidence="4 5" key="2">
    <citation type="submission" date="2017-06" db="EMBL/GenBank/DDBJ databases">
        <authorList>
            <person name="Kim H.J."/>
            <person name="Triplett B.A."/>
        </authorList>
    </citation>
    <scope>NUCLEOTIDE SEQUENCE [LARGE SCALE GENOMIC DNA]</scope>
    <source>
        <strain evidence="4 5">BZC3</strain>
    </source>
</reference>
<dbReference type="GO" id="GO:0005509">
    <property type="term" value="F:calcium ion binding"/>
    <property type="evidence" value="ECO:0007669"/>
    <property type="project" value="InterPro"/>
</dbReference>
<feature type="region of interest" description="Disordered" evidence="1">
    <location>
        <begin position="75"/>
        <end position="95"/>
    </location>
</feature>
<dbReference type="Pfam" id="PF13202">
    <property type="entry name" value="EF-hand_5"/>
    <property type="match status" value="2"/>
</dbReference>
<evidence type="ECO:0000259" key="3">
    <source>
        <dbReference type="PROSITE" id="PS50222"/>
    </source>
</evidence>
<evidence type="ECO:0000313" key="5">
    <source>
        <dbReference type="Proteomes" id="UP000197024"/>
    </source>
</evidence>
<dbReference type="Pfam" id="PF13499">
    <property type="entry name" value="EF-hand_7"/>
    <property type="match status" value="1"/>
</dbReference>
<feature type="region of interest" description="Disordered" evidence="1">
    <location>
        <begin position="119"/>
        <end position="145"/>
    </location>
</feature>
<feature type="compositionally biased region" description="Basic and acidic residues" evidence="1">
    <location>
        <begin position="136"/>
        <end position="145"/>
    </location>
</feature>
<organism evidence="4 5">
    <name type="scientific">Brevundimonas diminuta</name>
    <name type="common">Pseudomonas diminuta</name>
    <dbReference type="NCBI Taxonomy" id="293"/>
    <lineage>
        <taxon>Bacteria</taxon>
        <taxon>Pseudomonadati</taxon>
        <taxon>Pseudomonadota</taxon>
        <taxon>Alphaproteobacteria</taxon>
        <taxon>Caulobacterales</taxon>
        <taxon>Caulobacteraceae</taxon>
        <taxon>Brevundimonas</taxon>
    </lineage>
</organism>
<feature type="domain" description="EF-hand" evidence="3">
    <location>
        <begin position="112"/>
        <end position="145"/>
    </location>
</feature>
<accession>A0A1Z3LVN6</accession>
<name>A0A1Z3LVN6_BREDI</name>
<dbReference type="PROSITE" id="PS51257">
    <property type="entry name" value="PROKAR_LIPOPROTEIN"/>
    <property type="match status" value="1"/>
</dbReference>
<gene>
    <name evidence="4" type="ORF">CD943_04485</name>
</gene>
<dbReference type="InterPro" id="IPR011992">
    <property type="entry name" value="EF-hand-dom_pair"/>
</dbReference>
<protein>
    <recommendedName>
        <fullName evidence="3">EF-hand domain-containing protein</fullName>
    </recommendedName>
</protein>
<dbReference type="PROSITE" id="PS50222">
    <property type="entry name" value="EF_HAND_2"/>
    <property type="match status" value="1"/>
</dbReference>
<dbReference type="Proteomes" id="UP000197024">
    <property type="component" value="Chromosome"/>
</dbReference>
<dbReference type="InterPro" id="IPR002048">
    <property type="entry name" value="EF_hand_dom"/>
</dbReference>
<proteinExistence type="predicted"/>
<dbReference type="EMBL" id="CP021995">
    <property type="protein sequence ID" value="ASD26209.1"/>
    <property type="molecule type" value="Genomic_DNA"/>
</dbReference>
<dbReference type="SUPFAM" id="SSF47473">
    <property type="entry name" value="EF-hand"/>
    <property type="match status" value="1"/>
</dbReference>
<dbReference type="Gene3D" id="1.10.238.10">
    <property type="entry name" value="EF-hand"/>
    <property type="match status" value="2"/>
</dbReference>
<dbReference type="InterPro" id="IPR018247">
    <property type="entry name" value="EF_Hand_1_Ca_BS"/>
</dbReference>
<dbReference type="AlphaFoldDB" id="A0A1Z3LVN6"/>
<sequence length="145" mass="15936">MTMRHWIALSLTAMAVASCAAAAPAPTQRFGSGNRNPAELFARADLNGDGHITRIEFVDSRGRAFDRLDRNGDGYLDRNDAGRRRRAKGGPAAAEMQRAFDLNSDGRLSRLEFTDGPMTVFDRMDRDGDGSIDTDELSRMARDPS</sequence>